<protein>
    <recommendedName>
        <fullName evidence="2">FCP1 homology domain-containing protein</fullName>
    </recommendedName>
</protein>
<sequence>RNLKKIGYQFTSAHCAGFVQYDGHPPQTKADVIQNLLEDHEQFLFVDDHPDNCVNVHESFPEAEVWLMTRPHNQDFSHPVIRRALHWDDVFKHPREVDHEH</sequence>
<dbReference type="AlphaFoldDB" id="A0A382JV56"/>
<dbReference type="InterPro" id="IPR023214">
    <property type="entry name" value="HAD_sf"/>
</dbReference>
<evidence type="ECO:0008006" key="2">
    <source>
        <dbReference type="Google" id="ProtNLM"/>
    </source>
</evidence>
<evidence type="ECO:0000313" key="1">
    <source>
        <dbReference type="EMBL" id="SVC15636.1"/>
    </source>
</evidence>
<dbReference type="Gene3D" id="3.40.50.1000">
    <property type="entry name" value="HAD superfamily/HAD-like"/>
    <property type="match status" value="1"/>
</dbReference>
<proteinExistence type="predicted"/>
<name>A0A382JV56_9ZZZZ</name>
<gene>
    <name evidence="1" type="ORF">METZ01_LOCUS268490</name>
</gene>
<organism evidence="1">
    <name type="scientific">marine metagenome</name>
    <dbReference type="NCBI Taxonomy" id="408172"/>
    <lineage>
        <taxon>unclassified sequences</taxon>
        <taxon>metagenomes</taxon>
        <taxon>ecological metagenomes</taxon>
    </lineage>
</organism>
<reference evidence="1" key="1">
    <citation type="submission" date="2018-05" db="EMBL/GenBank/DDBJ databases">
        <authorList>
            <person name="Lanie J.A."/>
            <person name="Ng W.-L."/>
            <person name="Kazmierczak K.M."/>
            <person name="Andrzejewski T.M."/>
            <person name="Davidsen T.M."/>
            <person name="Wayne K.J."/>
            <person name="Tettelin H."/>
            <person name="Glass J.I."/>
            <person name="Rusch D."/>
            <person name="Podicherti R."/>
            <person name="Tsui H.-C.T."/>
            <person name="Winkler M.E."/>
        </authorList>
    </citation>
    <scope>NUCLEOTIDE SEQUENCE</scope>
</reference>
<accession>A0A382JV56</accession>
<dbReference type="EMBL" id="UINC01076451">
    <property type="protein sequence ID" value="SVC15636.1"/>
    <property type="molecule type" value="Genomic_DNA"/>
</dbReference>
<feature type="non-terminal residue" evidence="1">
    <location>
        <position position="1"/>
    </location>
</feature>